<comment type="subcellular location">
    <subcellularLocation>
        <location evidence="1">Nucleus</location>
    </subcellularLocation>
</comment>
<comment type="similarity">
    <text evidence="2">Belongs to the poly(A) polymerase family.</text>
</comment>
<dbReference type="PANTHER" id="PTHR10682:SF10">
    <property type="entry name" value="POLYNUCLEOTIDE ADENYLYLTRANSFERASE"/>
    <property type="match status" value="1"/>
</dbReference>
<accession>A0ABD2KS58</accession>
<evidence type="ECO:0000256" key="3">
    <source>
        <dbReference type="ARBA" id="ARBA00012388"/>
    </source>
</evidence>
<protein>
    <recommendedName>
        <fullName evidence="3">polynucleotide adenylyltransferase</fullName>
        <ecNumber evidence="3">2.7.7.19</ecNumber>
    </recommendedName>
</protein>
<dbReference type="GO" id="GO:0005524">
    <property type="term" value="F:ATP binding"/>
    <property type="evidence" value="ECO:0007669"/>
    <property type="project" value="UniProtKB-KW"/>
</dbReference>
<evidence type="ECO:0000313" key="14">
    <source>
        <dbReference type="Proteomes" id="UP001620626"/>
    </source>
</evidence>
<evidence type="ECO:0000256" key="7">
    <source>
        <dbReference type="ARBA" id="ARBA00022840"/>
    </source>
</evidence>
<name>A0ABD2KS58_9BILA</name>
<evidence type="ECO:0000256" key="2">
    <source>
        <dbReference type="ARBA" id="ARBA00010912"/>
    </source>
</evidence>
<feature type="region of interest" description="Disordered" evidence="11">
    <location>
        <begin position="29"/>
        <end position="49"/>
    </location>
</feature>
<dbReference type="PANTHER" id="PTHR10682">
    <property type="entry name" value="POLY A POLYMERASE"/>
    <property type="match status" value="1"/>
</dbReference>
<keyword evidence="5" id="KW-0808">Transferase</keyword>
<keyword evidence="7" id="KW-0067">ATP-binding</keyword>
<proteinExistence type="inferred from homology"/>
<evidence type="ECO:0000313" key="13">
    <source>
        <dbReference type="EMBL" id="KAL3105781.1"/>
    </source>
</evidence>
<dbReference type="GO" id="GO:0006397">
    <property type="term" value="P:mRNA processing"/>
    <property type="evidence" value="ECO:0007669"/>
    <property type="project" value="UniProtKB-KW"/>
</dbReference>
<evidence type="ECO:0000256" key="11">
    <source>
        <dbReference type="SAM" id="MobiDB-lite"/>
    </source>
</evidence>
<evidence type="ECO:0000256" key="9">
    <source>
        <dbReference type="ARBA" id="ARBA00048830"/>
    </source>
</evidence>
<keyword evidence="10" id="KW-0175">Coiled coil</keyword>
<comment type="catalytic activity">
    <reaction evidence="9">
        <text>RNA(n) + ATP = RNA(n)-3'-adenine ribonucleotide + diphosphate</text>
        <dbReference type="Rhea" id="RHEA:11332"/>
        <dbReference type="Rhea" id="RHEA-COMP:14527"/>
        <dbReference type="Rhea" id="RHEA-COMP:17347"/>
        <dbReference type="ChEBI" id="CHEBI:30616"/>
        <dbReference type="ChEBI" id="CHEBI:33019"/>
        <dbReference type="ChEBI" id="CHEBI:140395"/>
        <dbReference type="ChEBI" id="CHEBI:173115"/>
        <dbReference type="EC" id="2.7.7.19"/>
    </reaction>
</comment>
<keyword evidence="4" id="KW-0507">mRNA processing</keyword>
<sequence>MPRKFWELFDNEKNEFPAKSSSYLACPSGSEIWEKPTNSSEDSSSESDDYGLMSSYVEVMEKIENSAEIFECKAKDYGYILEMKAVLEMKAALWVYKEVIENELIGFADSLNLLDTNFDNLVENELDKMTTNDGQNDSDIHYSRLCFFHKIALALVKDEALGRNKQWDKHLKRLLTDTAVLQMNEPKLILLLNDEDGINWASANCADPKLAAKFMESIRKMPNWADRVHFDALSQLIPKFAYFQSVFCYGTPTADFFHIKAKLSVIVQTNVLHAIERTFPEILHFEKQLDCSYLELLLKKLEHKSGTLLAQCYEARLSLPYLMESLMQYQSDQILAKPAAKMKLWKMLTELGPEQIINYNGTWESEVMRKRRKEVFSDNKVLLSHYDRILFGANLKRDEDDPFVHLLLADVIIFVRWVEEKLGLTRRRSIATKRIEKSWETRKEIFEGFYDKIWEEDERMVRQLGEVVTKLLIKLKQCLEKDMTKVLEDELWAQIMEEVNAKSMDMEKRRAYEKWKRSLHWDIIEALIREESTLADRMKNAVLLNKNSFQPKLEFVVGEENAKEILAKLNENSKKEKAVASPTSTQAAEKKMKNLNIISPKASKNLHLKDIHQQIELDQIEIEWNMLKSVELSKVKNAKKLIGQLFMLLKQIVAKMDNLQVQNEQNFVASEEQIVGNGLKLRKFAKFIAENYKLVNAINEHIITLLSTLLELQRTDNAQMEKRIIDNFKMLFYQFKNLEAQRKLDQNLLFMRTMNGEKSQIDEGKLSNTKMPEEMPMIYQISDGWQEIEFSERESRNIAKNNLIQQKLGINEQTENGRIAQRNKIKAIRNIFKEWSGDVQFQLPPMFYLKPDNKSLSTICFVPHGFDIHAKILGQFQCDLTKAKLCSDNSIYCVFCKNPLVNFLKKNHLTVPKFEIKFMGTLFDVNFIAIPQVGQVPPKLNFNGKLIQIILTKFGNEIGTLLKESFVDVYTNEKDEKIGKEKHEKFRMELEDELFSIGDDDYKAERIMEKLEKMGSYEERTTAQNDSMKEALKKAEMKRKTIGQLKENLNVLWDHSLPLALLEHLLSSNELYILHQTEDESVLNGSTLRRFRTFYAFVELWAKEKKLFNETAGHFNSQVILTMVTKVFLLFPGETSVAFLLEKFFLIYSFWVWPMPLQLKEINYAKEEAFLNWSPEREWFERKQSKIGNAQIGTEMPIISPIFPHKNMANKIQPSVAKNILNEFLNETKQFMATKDEDLSKNS</sequence>
<gene>
    <name evidence="13" type="ORF">niasHT_026556</name>
</gene>
<comment type="caution">
    <text evidence="13">The sequence shown here is derived from an EMBL/GenBank/DDBJ whole genome shotgun (WGS) entry which is preliminary data.</text>
</comment>
<keyword evidence="8" id="KW-0539">Nucleus</keyword>
<dbReference type="SUPFAM" id="SSF81631">
    <property type="entry name" value="PAP/OAS1 substrate-binding domain"/>
    <property type="match status" value="1"/>
</dbReference>
<dbReference type="Pfam" id="PF04928">
    <property type="entry name" value="PAP_central"/>
    <property type="match status" value="1"/>
</dbReference>
<dbReference type="EC" id="2.7.7.19" evidence="3"/>
<dbReference type="AlphaFoldDB" id="A0ABD2KS58"/>
<evidence type="ECO:0000256" key="10">
    <source>
        <dbReference type="SAM" id="Coils"/>
    </source>
</evidence>
<dbReference type="Gene3D" id="1.10.1410.10">
    <property type="match status" value="1"/>
</dbReference>
<reference evidence="13 14" key="1">
    <citation type="submission" date="2024-10" db="EMBL/GenBank/DDBJ databases">
        <authorList>
            <person name="Kim D."/>
        </authorList>
    </citation>
    <scope>NUCLEOTIDE SEQUENCE [LARGE SCALE GENOMIC DNA]</scope>
    <source>
        <strain evidence="13">BH-2024</strain>
    </source>
</reference>
<feature type="coiled-coil region" evidence="10">
    <location>
        <begin position="1018"/>
        <end position="1048"/>
    </location>
</feature>
<dbReference type="GO" id="GO:0005634">
    <property type="term" value="C:nucleus"/>
    <property type="evidence" value="ECO:0007669"/>
    <property type="project" value="UniProtKB-SubCell"/>
</dbReference>
<evidence type="ECO:0000256" key="8">
    <source>
        <dbReference type="ARBA" id="ARBA00023242"/>
    </source>
</evidence>
<organism evidence="13 14">
    <name type="scientific">Heterodera trifolii</name>
    <dbReference type="NCBI Taxonomy" id="157864"/>
    <lineage>
        <taxon>Eukaryota</taxon>
        <taxon>Metazoa</taxon>
        <taxon>Ecdysozoa</taxon>
        <taxon>Nematoda</taxon>
        <taxon>Chromadorea</taxon>
        <taxon>Rhabditida</taxon>
        <taxon>Tylenchina</taxon>
        <taxon>Tylenchomorpha</taxon>
        <taxon>Tylenchoidea</taxon>
        <taxon>Heteroderidae</taxon>
        <taxon>Heteroderinae</taxon>
        <taxon>Heterodera</taxon>
    </lineage>
</organism>
<dbReference type="InterPro" id="IPR007012">
    <property type="entry name" value="PolA_pol_cen_dom"/>
</dbReference>
<evidence type="ECO:0000256" key="5">
    <source>
        <dbReference type="ARBA" id="ARBA00022679"/>
    </source>
</evidence>
<dbReference type="Proteomes" id="UP001620626">
    <property type="component" value="Unassembled WGS sequence"/>
</dbReference>
<dbReference type="EMBL" id="JBICBT010000676">
    <property type="protein sequence ID" value="KAL3105781.1"/>
    <property type="molecule type" value="Genomic_DNA"/>
</dbReference>
<keyword evidence="6" id="KW-0547">Nucleotide-binding</keyword>
<evidence type="ECO:0000256" key="4">
    <source>
        <dbReference type="ARBA" id="ARBA00022664"/>
    </source>
</evidence>
<feature type="domain" description="Poly(A) polymerase central" evidence="12">
    <location>
        <begin position="1091"/>
        <end position="1228"/>
    </location>
</feature>
<keyword evidence="14" id="KW-1185">Reference proteome</keyword>
<evidence type="ECO:0000256" key="1">
    <source>
        <dbReference type="ARBA" id="ARBA00004123"/>
    </source>
</evidence>
<dbReference type="GO" id="GO:1990817">
    <property type="term" value="F:poly(A) RNA polymerase activity"/>
    <property type="evidence" value="ECO:0007669"/>
    <property type="project" value="UniProtKB-EC"/>
</dbReference>
<evidence type="ECO:0000259" key="12">
    <source>
        <dbReference type="Pfam" id="PF04928"/>
    </source>
</evidence>
<evidence type="ECO:0000256" key="6">
    <source>
        <dbReference type="ARBA" id="ARBA00022741"/>
    </source>
</evidence>